<dbReference type="PANTHER" id="PTHR11814">
    <property type="entry name" value="SULFATE TRANSPORTER"/>
    <property type="match status" value="1"/>
</dbReference>
<dbReference type="Proteomes" id="UP001176961">
    <property type="component" value="Unassembled WGS sequence"/>
</dbReference>
<feature type="transmembrane region" description="Helical" evidence="6">
    <location>
        <begin position="123"/>
        <end position="144"/>
    </location>
</feature>
<gene>
    <name evidence="8" type="ORF">CYNAS_LOCUS397</name>
</gene>
<comment type="subcellular location">
    <subcellularLocation>
        <location evidence="1">Membrane</location>
        <topology evidence="1">Multi-pass membrane protein</topology>
    </subcellularLocation>
</comment>
<evidence type="ECO:0000256" key="2">
    <source>
        <dbReference type="ARBA" id="ARBA00022692"/>
    </source>
</evidence>
<dbReference type="CDD" id="cd07042">
    <property type="entry name" value="STAS_SulP_like_sulfate_transporter"/>
    <property type="match status" value="1"/>
</dbReference>
<accession>A0AA36GDN3</accession>
<dbReference type="GO" id="GO:0016020">
    <property type="term" value="C:membrane"/>
    <property type="evidence" value="ECO:0007669"/>
    <property type="project" value="UniProtKB-SubCell"/>
</dbReference>
<evidence type="ECO:0000313" key="9">
    <source>
        <dbReference type="Proteomes" id="UP001176961"/>
    </source>
</evidence>
<keyword evidence="9" id="KW-1185">Reference proteome</keyword>
<sequence>MKMNEVMFNKSTNAKMLMHPQVYHGNSDDGTNDKAKKTKKQKRNSKGFLQILTSFMPILHWLPNYKWREYFHGDLIAGLTVGIMHVPQGMAYASLAGVPPVYGMYSSFFASTVYMFFGTARHVSIGVFAVASLMVGACRIRFLPDSDDLIANSTSPFDGVGPMELTSALTLLVGVIQILFGILRLGFLTTYLSDSLVSGFTTGSAAHVMVSQLNKVLGVKLPRHEGAGMLVMMVRDLILSIPSANITAVIISFIGILFLDLGRTYINPLVKRFSPIPPPLELILVIIGVIVSIALNLHENYHISTVHTIPRGFPMPSLPNASLLPHLISDAIAIAVVCYMFVMSMGKLFAKKHKYKTDATQEFYAVGIMSVASSFFPVYPVGASLSRSSVCEMSGANTQLYTVFSSTLLLTVILVLGPFLEPLPMCILACIVIVSLKSLFLQVRELPRYWRISKYDFAIWLVACLSTIFTDVTKGLIISIAFALLSVVLREQWPQFSTSKMEEVPPQHVPDGVSLLKFESPLHFANVTLFTDKISELIASVKEEKNRATSENGQVSISLAPTTQNSSTTNVSIPALLSGRAIIVDCSAMSYVDSMGLDALKELYNDAKKNDVTLLYSGLNDTVLNVIENDEILRNSVPKTVLRPSINDALLHLSTIQDV</sequence>
<keyword evidence="2 6" id="KW-0812">Transmembrane</keyword>
<feature type="transmembrane region" description="Helical" evidence="6">
    <location>
        <begin position="237"/>
        <end position="259"/>
    </location>
</feature>
<dbReference type="InterPro" id="IPR002645">
    <property type="entry name" value="STAS_dom"/>
</dbReference>
<dbReference type="SUPFAM" id="SSF52091">
    <property type="entry name" value="SpoIIaa-like"/>
    <property type="match status" value="1"/>
</dbReference>
<dbReference type="AlphaFoldDB" id="A0AA36GDN3"/>
<feature type="region of interest" description="Disordered" evidence="5">
    <location>
        <begin position="24"/>
        <end position="43"/>
    </location>
</feature>
<organism evidence="8 9">
    <name type="scientific">Cylicocyclus nassatus</name>
    <name type="common">Nematode worm</name>
    <dbReference type="NCBI Taxonomy" id="53992"/>
    <lineage>
        <taxon>Eukaryota</taxon>
        <taxon>Metazoa</taxon>
        <taxon>Ecdysozoa</taxon>
        <taxon>Nematoda</taxon>
        <taxon>Chromadorea</taxon>
        <taxon>Rhabditida</taxon>
        <taxon>Rhabditina</taxon>
        <taxon>Rhabditomorpha</taxon>
        <taxon>Strongyloidea</taxon>
        <taxon>Strongylidae</taxon>
        <taxon>Cylicocyclus</taxon>
    </lineage>
</organism>
<evidence type="ECO:0000256" key="1">
    <source>
        <dbReference type="ARBA" id="ARBA00004141"/>
    </source>
</evidence>
<feature type="transmembrane region" description="Helical" evidence="6">
    <location>
        <begin position="363"/>
        <end position="383"/>
    </location>
</feature>
<evidence type="ECO:0000256" key="3">
    <source>
        <dbReference type="ARBA" id="ARBA00022989"/>
    </source>
</evidence>
<feature type="transmembrane region" description="Helical" evidence="6">
    <location>
        <begin position="47"/>
        <end position="63"/>
    </location>
</feature>
<name>A0AA36GDN3_CYLNA</name>
<dbReference type="PROSITE" id="PS50801">
    <property type="entry name" value="STAS"/>
    <property type="match status" value="1"/>
</dbReference>
<evidence type="ECO:0000256" key="4">
    <source>
        <dbReference type="ARBA" id="ARBA00023136"/>
    </source>
</evidence>
<evidence type="ECO:0000313" key="8">
    <source>
        <dbReference type="EMBL" id="CAJ0588414.1"/>
    </source>
</evidence>
<feature type="domain" description="STAS" evidence="7">
    <location>
        <begin position="503"/>
        <end position="653"/>
    </location>
</feature>
<feature type="transmembrane region" description="Helical" evidence="6">
    <location>
        <begin position="165"/>
        <end position="187"/>
    </location>
</feature>
<protein>
    <recommendedName>
        <fullName evidence="7">STAS domain-containing protein</fullName>
    </recommendedName>
</protein>
<keyword evidence="4 6" id="KW-0472">Membrane</keyword>
<dbReference type="Pfam" id="PF00916">
    <property type="entry name" value="Sulfate_transp"/>
    <property type="match status" value="1"/>
</dbReference>
<feature type="transmembrane region" description="Helical" evidence="6">
    <location>
        <begin position="280"/>
        <end position="298"/>
    </location>
</feature>
<dbReference type="EMBL" id="CATQJL010000001">
    <property type="protein sequence ID" value="CAJ0588414.1"/>
    <property type="molecule type" value="Genomic_DNA"/>
</dbReference>
<evidence type="ECO:0000259" key="7">
    <source>
        <dbReference type="PROSITE" id="PS50801"/>
    </source>
</evidence>
<feature type="transmembrane region" description="Helical" evidence="6">
    <location>
        <begin position="100"/>
        <end position="117"/>
    </location>
</feature>
<feature type="transmembrane region" description="Helical" evidence="6">
    <location>
        <begin position="457"/>
        <end position="489"/>
    </location>
</feature>
<dbReference type="Pfam" id="PF01740">
    <property type="entry name" value="STAS"/>
    <property type="match status" value="1"/>
</dbReference>
<keyword evidence="3 6" id="KW-1133">Transmembrane helix</keyword>
<dbReference type="InterPro" id="IPR036513">
    <property type="entry name" value="STAS_dom_sf"/>
</dbReference>
<dbReference type="Gene3D" id="3.30.750.24">
    <property type="entry name" value="STAS domain"/>
    <property type="match status" value="1"/>
</dbReference>
<dbReference type="NCBIfam" id="TIGR00815">
    <property type="entry name" value="sulP"/>
    <property type="match status" value="1"/>
</dbReference>
<feature type="transmembrane region" description="Helical" evidence="6">
    <location>
        <begin position="323"/>
        <end position="342"/>
    </location>
</feature>
<evidence type="ECO:0000256" key="6">
    <source>
        <dbReference type="SAM" id="Phobius"/>
    </source>
</evidence>
<comment type="caution">
    <text evidence="8">The sequence shown here is derived from an EMBL/GenBank/DDBJ whole genome shotgun (WGS) entry which is preliminary data.</text>
</comment>
<evidence type="ECO:0000256" key="5">
    <source>
        <dbReference type="SAM" id="MobiDB-lite"/>
    </source>
</evidence>
<dbReference type="InterPro" id="IPR011547">
    <property type="entry name" value="SLC26A/SulP_dom"/>
</dbReference>
<proteinExistence type="predicted"/>
<dbReference type="GO" id="GO:0055085">
    <property type="term" value="P:transmembrane transport"/>
    <property type="evidence" value="ECO:0007669"/>
    <property type="project" value="InterPro"/>
</dbReference>
<feature type="transmembrane region" description="Helical" evidence="6">
    <location>
        <begin position="403"/>
        <end position="436"/>
    </location>
</feature>
<dbReference type="InterPro" id="IPR001902">
    <property type="entry name" value="SLC26A/SulP_fam"/>
</dbReference>
<reference evidence="8" key="1">
    <citation type="submission" date="2023-07" db="EMBL/GenBank/DDBJ databases">
        <authorList>
            <consortium name="CYATHOMIX"/>
        </authorList>
    </citation>
    <scope>NUCLEOTIDE SEQUENCE</scope>
    <source>
        <strain evidence="8">N/A</strain>
    </source>
</reference>